<dbReference type="STRING" id="84029.CROST_10690"/>
<dbReference type="KEGG" id="crw:CROST_002430"/>
<dbReference type="InterPro" id="IPR008769">
    <property type="entry name" value="PhaF_PhaI"/>
</dbReference>
<name>A0A1S8LDT1_9CLOT</name>
<evidence type="ECO:0000313" key="2">
    <source>
        <dbReference type="Proteomes" id="UP000190951"/>
    </source>
</evidence>
<keyword evidence="2" id="KW-1185">Reference proteome</keyword>
<sequence length="101" mass="11425">MIDELKKVLLAGLGSAAYTYEKGSKLIDEMVKKGKLTLDEGKELSQELKRNIKEKGELVTDKVKPVSKQDISELLEKYTSDLKAEIIELKDRVSKLEDKTQ</sequence>
<organism evidence="1 2">
    <name type="scientific">Clostridium felsineum</name>
    <dbReference type="NCBI Taxonomy" id="36839"/>
    <lineage>
        <taxon>Bacteria</taxon>
        <taxon>Bacillati</taxon>
        <taxon>Bacillota</taxon>
        <taxon>Clostridia</taxon>
        <taxon>Eubacteriales</taxon>
        <taxon>Clostridiaceae</taxon>
        <taxon>Clostridium</taxon>
    </lineage>
</organism>
<accession>A0A1S8LDT1</accession>
<dbReference type="EMBL" id="CP096983">
    <property type="protein sequence ID" value="URZ09563.1"/>
    <property type="molecule type" value="Genomic_DNA"/>
</dbReference>
<gene>
    <name evidence="1" type="ORF">CROST_002430</name>
</gene>
<evidence type="ECO:0000313" key="1">
    <source>
        <dbReference type="EMBL" id="URZ09563.1"/>
    </source>
</evidence>
<dbReference type="AlphaFoldDB" id="A0A1S8LDT1"/>
<proteinExistence type="predicted"/>
<dbReference type="PANTHER" id="PTHR38664:SF1">
    <property type="entry name" value="SLR0058 PROTEIN"/>
    <property type="match status" value="1"/>
</dbReference>
<dbReference type="Proteomes" id="UP000190951">
    <property type="component" value="Chromosome"/>
</dbReference>
<reference evidence="1 2" key="1">
    <citation type="submission" date="2022-04" db="EMBL/GenBank/DDBJ databases">
        <title>Genome sequence of C. roseum typestrain.</title>
        <authorList>
            <person name="Poehlein A."/>
            <person name="Schoch T."/>
            <person name="Duerre P."/>
            <person name="Daniel R."/>
        </authorList>
    </citation>
    <scope>NUCLEOTIDE SEQUENCE [LARGE SCALE GENOMIC DNA]</scope>
    <source>
        <strain evidence="1 2">DSM 7320</strain>
    </source>
</reference>
<protein>
    <submittedName>
        <fullName evidence="1">Uncharacterized protein</fullName>
    </submittedName>
</protein>
<dbReference type="PANTHER" id="PTHR38664">
    <property type="entry name" value="SLR0058 PROTEIN"/>
    <property type="match status" value="1"/>
</dbReference>
<dbReference type="RefSeq" id="WP_077835947.1">
    <property type="nucleotide sequence ID" value="NZ_CP096983.1"/>
</dbReference>